<evidence type="ECO:0000259" key="5">
    <source>
        <dbReference type="Pfam" id="PF21070"/>
    </source>
</evidence>
<feature type="transmembrane region" description="Helical" evidence="1">
    <location>
        <begin position="16"/>
        <end position="38"/>
    </location>
</feature>
<dbReference type="Proteomes" id="UP000243640">
    <property type="component" value="Unassembled WGS sequence"/>
</dbReference>
<dbReference type="InterPro" id="IPR010623">
    <property type="entry name" value="IcmF_C"/>
</dbReference>
<dbReference type="InterPro" id="IPR025743">
    <property type="entry name" value="TssM1_N"/>
</dbReference>
<dbReference type="Pfam" id="PF21070">
    <property type="entry name" value="IcmF_helical"/>
    <property type="match status" value="1"/>
</dbReference>
<keyword evidence="1" id="KW-0812">Transmembrane</keyword>
<feature type="domain" description="IcmF-related" evidence="3">
    <location>
        <begin position="503"/>
        <end position="793"/>
    </location>
</feature>
<dbReference type="PANTHER" id="PTHR36153:SF1">
    <property type="entry name" value="TYPE VI SECRETION SYSTEM COMPONENT TSSM1"/>
    <property type="match status" value="1"/>
</dbReference>
<dbReference type="AlphaFoldDB" id="A0A235C9K0"/>
<dbReference type="InterPro" id="IPR017731">
    <property type="entry name" value="TssM1-like"/>
</dbReference>
<feature type="transmembrane region" description="Helical" evidence="1">
    <location>
        <begin position="448"/>
        <end position="470"/>
    </location>
</feature>
<keyword evidence="1" id="KW-1133">Transmembrane helix</keyword>
<evidence type="ECO:0000256" key="1">
    <source>
        <dbReference type="SAM" id="Phobius"/>
    </source>
</evidence>
<feature type="domain" description="Type VI secretion system component TssM1 helical" evidence="5">
    <location>
        <begin position="946"/>
        <end position="1045"/>
    </location>
</feature>
<dbReference type="InterPro" id="IPR009612">
    <property type="entry name" value="IcmF-rel"/>
</dbReference>
<evidence type="ECO:0000313" key="6">
    <source>
        <dbReference type="EMBL" id="OYD21104.1"/>
    </source>
</evidence>
<feature type="domain" description="Type VI secretion system IcmF C-terminal" evidence="2">
    <location>
        <begin position="1052"/>
        <end position="1156"/>
    </location>
</feature>
<dbReference type="OrthoDB" id="9758229at2"/>
<dbReference type="SUPFAM" id="SSF52540">
    <property type="entry name" value="P-loop containing nucleoside triphosphate hydrolases"/>
    <property type="match status" value="1"/>
</dbReference>
<reference evidence="7 9" key="2">
    <citation type="submission" date="2019-03" db="EMBL/GenBank/DDBJ databases">
        <title>Genomic Encyclopedia of Archaeal and Bacterial Type Strains, Phase II (KMG-II): from individual species to whole genera.</title>
        <authorList>
            <person name="Goeker M."/>
        </authorList>
    </citation>
    <scope>NUCLEOTIDE SEQUENCE [LARGE SCALE GENOMIC DNA]</scope>
    <source>
        <strain evidence="7 9">DSM 15594</strain>
    </source>
</reference>
<dbReference type="EMBL" id="NQJF01000021">
    <property type="protein sequence ID" value="OYD21104.1"/>
    <property type="molecule type" value="Genomic_DNA"/>
</dbReference>
<evidence type="ECO:0000313" key="9">
    <source>
        <dbReference type="Proteomes" id="UP000295058"/>
    </source>
</evidence>
<keyword evidence="1" id="KW-0472">Membrane</keyword>
<evidence type="ECO:0000259" key="4">
    <source>
        <dbReference type="Pfam" id="PF14331"/>
    </source>
</evidence>
<evidence type="ECO:0000259" key="2">
    <source>
        <dbReference type="Pfam" id="PF06744"/>
    </source>
</evidence>
<dbReference type="RefSeq" id="WP_094279782.1">
    <property type="nucleotide sequence ID" value="NZ_NQJF01000021.1"/>
</dbReference>
<name>A0A235C9K0_9GAMM</name>
<organism evidence="6 8">
    <name type="scientific">Oceanimonas baumannii</name>
    <dbReference type="NCBI Taxonomy" id="129578"/>
    <lineage>
        <taxon>Bacteria</taxon>
        <taxon>Pseudomonadati</taxon>
        <taxon>Pseudomonadota</taxon>
        <taxon>Gammaproteobacteria</taxon>
        <taxon>Aeromonadales</taxon>
        <taxon>Aeromonadaceae</taxon>
        <taxon>Oceanimonas</taxon>
    </lineage>
</organism>
<dbReference type="Pfam" id="PF06744">
    <property type="entry name" value="IcmF_C"/>
    <property type="match status" value="1"/>
</dbReference>
<evidence type="ECO:0000259" key="3">
    <source>
        <dbReference type="Pfam" id="PF06761"/>
    </source>
</evidence>
<dbReference type="Gene3D" id="3.40.50.300">
    <property type="entry name" value="P-loop containing nucleotide triphosphate hydrolases"/>
    <property type="match status" value="1"/>
</dbReference>
<gene>
    <name evidence="6" type="ORF">B6S09_17540</name>
    <name evidence="7" type="ORF">LY04_03513</name>
</gene>
<dbReference type="Pfam" id="PF06761">
    <property type="entry name" value="IcmF-related"/>
    <property type="match status" value="1"/>
</dbReference>
<dbReference type="PANTHER" id="PTHR36153">
    <property type="entry name" value="INNER MEMBRANE PROTEIN-RELATED"/>
    <property type="match status" value="1"/>
</dbReference>
<proteinExistence type="predicted"/>
<evidence type="ECO:0000313" key="7">
    <source>
        <dbReference type="EMBL" id="TDW54018.1"/>
    </source>
</evidence>
<evidence type="ECO:0000313" key="8">
    <source>
        <dbReference type="Proteomes" id="UP000243640"/>
    </source>
</evidence>
<dbReference type="Proteomes" id="UP000295058">
    <property type="component" value="Unassembled WGS sequence"/>
</dbReference>
<dbReference type="InterPro" id="IPR048677">
    <property type="entry name" value="TssM1_hel"/>
</dbReference>
<feature type="transmembrane region" description="Helical" evidence="1">
    <location>
        <begin position="44"/>
        <end position="69"/>
    </location>
</feature>
<dbReference type="Pfam" id="PF14331">
    <property type="entry name" value="IcmF-related_N"/>
    <property type="match status" value="1"/>
</dbReference>
<accession>A0A235C9K0</accession>
<sequence>MNARLHAIGNTLAQRWCWSLLLTLMLIVLICLAGPMIAINEHKILAGVSTRILVSGCLLLAWALIMLLLQRRDQRRQLSDEQRDDLHQEQQLKKQAKDELGIIKDRMQQALQVIRDSSFYGKRGDRFRYELPWYLLLGATGSGKTSLLEHSGVEFPVNEQKDSLTHDIGHTRYCDWYFANHAILIDSAGRFTEQQGSGPDADIWQGFLRQLKLRRRRRPLNGVLLTLDLDQLLQDSEADLERYARTIRERMQELHSKLTIGLPVYLVLTKTDRLPGFREFFDALSREERDQVMGITFKESTEGTQASVLKQEFEELLRRLNSQVLQRVHQERDVARRGQLLEFSMQLAGIGERLALFVELAFGKTRYHNASQLRGVYFTSAPELEPNLDEDTAAIGRNLGLPRHLLPTTGANRGLFIRRLLEEVIFPEAELAGLDKRYENKLKWRNRLAYATALAVLVLGGGLWANSFLYNTERQHEMAARLEQGHDIQRQLPSVAGLSETAPLLNTLLDASRVYPADDQLSWTEQLGLYQGTLLNQMSSQIYDQQLREQLLPRIRRQLEEQIAANLDNRNVLSNALRAYLMLNMQRHLDPDFLKEWVGMDWSYRYSGQGQLQQQLTDHFDHLLKIGFDPVKLDKKLLISARNELRTEPTAELVYRMLQEDPSLVNVADFTFASALTSYPRVFDYDDYRIPALYTRDGYQRVFLARGIGLVKDIVDNNWVLGDSTELSEFEIRRIYSEVEEMYFRDYTEHWNTALNQLQIKSSTSLAEASAQLQAMTTGSRPILEVLQAVRKHSLLLDNAPQVAETAGELSGKLAKKADPKMRKLVASGVESALAEADANSARQTLARQFHELNVLLPDGQTPAPALQNAMDALFAVQSRFNAVANAPDPGQAAYKLARQRMNGDVDELGRLRQAMDNLPSPASHWLLQVADQGWFLMLSSTHNYIQQQYAAELWRPYRNSIAGRYPFDQQAEQEVALGDFNAFFGKGGNVDGFYSNVLRPFVSGNRGRLYARQVDGQGLPLSGTFLRQMSQAHVIQQSFFSENDSQAQLQFKMEPLALSSSLLKSELKLDGSSLVYEHGPIIGKQFTWPGTASRNLASIALHNLAGNHVLSRQSTGTWSLFRLLDEFQVESQTGSNVLKASLNKEGLTAQYLIASRHSPNPLNRQTLVAFGLPAKL</sequence>
<dbReference type="InterPro" id="IPR053156">
    <property type="entry name" value="T6SS_TssM-like"/>
</dbReference>
<reference evidence="6 8" key="1">
    <citation type="submission" date="2017-08" db="EMBL/GenBank/DDBJ databases">
        <title>Draft Genome Sequence of the Marine Bacterium Oceanimonas baumannii ATCC 700832.</title>
        <authorList>
            <person name="Mcclelland W.D."/>
            <person name="Brennan M.A."/>
            <person name="Trachtenberg A.M."/>
            <person name="Maclea K.S."/>
        </authorList>
    </citation>
    <scope>NUCLEOTIDE SEQUENCE [LARGE SCALE GENOMIC DNA]</scope>
    <source>
        <strain evidence="6 8">ATCC 700832</strain>
    </source>
</reference>
<dbReference type="InterPro" id="IPR027417">
    <property type="entry name" value="P-loop_NTPase"/>
</dbReference>
<comment type="caution">
    <text evidence="6">The sequence shown here is derived from an EMBL/GenBank/DDBJ whole genome shotgun (WGS) entry which is preliminary data.</text>
</comment>
<protein>
    <submittedName>
        <fullName evidence="7">Type VI secretion system protein ImpL</fullName>
    </submittedName>
</protein>
<keyword evidence="9" id="KW-1185">Reference proteome</keyword>
<dbReference type="NCBIfam" id="TIGR03348">
    <property type="entry name" value="VI_IcmF"/>
    <property type="match status" value="1"/>
</dbReference>
<dbReference type="EMBL" id="SODO01000022">
    <property type="protein sequence ID" value="TDW54018.1"/>
    <property type="molecule type" value="Genomic_DNA"/>
</dbReference>
<feature type="domain" description="Type VI secretion system component TssM1 N-terminal" evidence="4">
    <location>
        <begin position="200"/>
        <end position="452"/>
    </location>
</feature>